<keyword evidence="1" id="KW-0808">Transferase</keyword>
<name>A0ABR7LHF2_9PSEU</name>
<evidence type="ECO:0000313" key="5">
    <source>
        <dbReference type="Proteomes" id="UP000734823"/>
    </source>
</evidence>
<dbReference type="Pfam" id="PF00583">
    <property type="entry name" value="Acetyltransf_1"/>
    <property type="match status" value="1"/>
</dbReference>
<dbReference type="Proteomes" id="UP000734823">
    <property type="component" value="Unassembled WGS sequence"/>
</dbReference>
<dbReference type="PANTHER" id="PTHR43877">
    <property type="entry name" value="AMINOALKYLPHOSPHONATE N-ACETYLTRANSFERASE-RELATED-RELATED"/>
    <property type="match status" value="1"/>
</dbReference>
<dbReference type="EMBL" id="JABVED010000042">
    <property type="protein sequence ID" value="MBC6451717.1"/>
    <property type="molecule type" value="Genomic_DNA"/>
</dbReference>
<sequence length="159" mass="17345">MSEIEVRRATGDDWSELRAVRVAALTDTPWAFAAVLDDELAFDEARWRSWIGRDALFLGRLDGEPVAIAGGTPDCDDVELIAVWARPSVRGTGAGAAVVRAVIDWARGRRAGRVTAWALDGNDRAFGLYRRLGFVPTGRDDAHPHDPALRELEVALPLA</sequence>
<dbReference type="SUPFAM" id="SSF55729">
    <property type="entry name" value="Acyl-CoA N-acyltransferases (Nat)"/>
    <property type="match status" value="1"/>
</dbReference>
<evidence type="ECO:0000256" key="2">
    <source>
        <dbReference type="ARBA" id="ARBA00023315"/>
    </source>
</evidence>
<gene>
    <name evidence="4" type="ORF">GPZ80_31695</name>
</gene>
<feature type="domain" description="N-acetyltransferase" evidence="3">
    <location>
        <begin position="4"/>
        <end position="159"/>
    </location>
</feature>
<organism evidence="4 5">
    <name type="scientific">Actinokineospora xionganensis</name>
    <dbReference type="NCBI Taxonomy" id="2684470"/>
    <lineage>
        <taxon>Bacteria</taxon>
        <taxon>Bacillati</taxon>
        <taxon>Actinomycetota</taxon>
        <taxon>Actinomycetes</taxon>
        <taxon>Pseudonocardiales</taxon>
        <taxon>Pseudonocardiaceae</taxon>
        <taxon>Actinokineospora</taxon>
    </lineage>
</organism>
<dbReference type="InterPro" id="IPR000182">
    <property type="entry name" value="GNAT_dom"/>
</dbReference>
<evidence type="ECO:0000313" key="4">
    <source>
        <dbReference type="EMBL" id="MBC6451717.1"/>
    </source>
</evidence>
<dbReference type="PROSITE" id="PS51186">
    <property type="entry name" value="GNAT"/>
    <property type="match status" value="1"/>
</dbReference>
<dbReference type="CDD" id="cd04301">
    <property type="entry name" value="NAT_SF"/>
    <property type="match status" value="1"/>
</dbReference>
<dbReference type="PANTHER" id="PTHR43877:SF2">
    <property type="entry name" value="AMINOALKYLPHOSPHONATE N-ACETYLTRANSFERASE-RELATED"/>
    <property type="match status" value="1"/>
</dbReference>
<proteinExistence type="predicted"/>
<comment type="caution">
    <text evidence="4">The sequence shown here is derived from an EMBL/GenBank/DDBJ whole genome shotgun (WGS) entry which is preliminary data.</text>
</comment>
<dbReference type="InterPro" id="IPR050832">
    <property type="entry name" value="Bact_Acetyltransf"/>
</dbReference>
<dbReference type="RefSeq" id="WP_187224783.1">
    <property type="nucleotide sequence ID" value="NZ_JABVED010000042.1"/>
</dbReference>
<dbReference type="InterPro" id="IPR016181">
    <property type="entry name" value="Acyl_CoA_acyltransferase"/>
</dbReference>
<accession>A0ABR7LHF2</accession>
<dbReference type="Gene3D" id="3.40.630.30">
    <property type="match status" value="1"/>
</dbReference>
<reference evidence="4 5" key="1">
    <citation type="submission" date="2020-06" db="EMBL/GenBank/DDBJ databases">
        <title>Actinokineospora xiongansis sp. nov., isolated from soil of Baiyangdian.</title>
        <authorList>
            <person name="Zhang X."/>
        </authorList>
    </citation>
    <scope>NUCLEOTIDE SEQUENCE [LARGE SCALE GENOMIC DNA]</scope>
    <source>
        <strain evidence="4 5">HBU206404</strain>
    </source>
</reference>
<keyword evidence="2" id="KW-0012">Acyltransferase</keyword>
<keyword evidence="5" id="KW-1185">Reference proteome</keyword>
<evidence type="ECO:0000259" key="3">
    <source>
        <dbReference type="PROSITE" id="PS51186"/>
    </source>
</evidence>
<protein>
    <submittedName>
        <fullName evidence="4">GNAT family N-acetyltransferase</fullName>
    </submittedName>
</protein>
<evidence type="ECO:0000256" key="1">
    <source>
        <dbReference type="ARBA" id="ARBA00022679"/>
    </source>
</evidence>